<dbReference type="InterPro" id="IPR003441">
    <property type="entry name" value="NAC-dom"/>
</dbReference>
<keyword evidence="4" id="KW-0539">Nucleus</keyword>
<dbReference type="Pfam" id="PF02365">
    <property type="entry name" value="NAM"/>
    <property type="match status" value="1"/>
</dbReference>
<evidence type="ECO:0000259" key="5">
    <source>
        <dbReference type="PROSITE" id="PS51005"/>
    </source>
</evidence>
<dbReference type="OrthoDB" id="730183at2759"/>
<protein>
    <submittedName>
        <fullName evidence="6">Putative NAC domain-containing protein 21/22</fullName>
    </submittedName>
</protein>
<dbReference type="STRING" id="29655.A0A0K9NKV7"/>
<dbReference type="EMBL" id="LFYR01002101">
    <property type="protein sequence ID" value="KMZ57248.1"/>
    <property type="molecule type" value="Genomic_DNA"/>
</dbReference>
<dbReference type="SUPFAM" id="SSF101941">
    <property type="entry name" value="NAC domain"/>
    <property type="match status" value="1"/>
</dbReference>
<organism evidence="6 7">
    <name type="scientific">Zostera marina</name>
    <name type="common">Eelgrass</name>
    <dbReference type="NCBI Taxonomy" id="29655"/>
    <lineage>
        <taxon>Eukaryota</taxon>
        <taxon>Viridiplantae</taxon>
        <taxon>Streptophyta</taxon>
        <taxon>Embryophyta</taxon>
        <taxon>Tracheophyta</taxon>
        <taxon>Spermatophyta</taxon>
        <taxon>Magnoliopsida</taxon>
        <taxon>Liliopsida</taxon>
        <taxon>Zosteraceae</taxon>
        <taxon>Zostera</taxon>
    </lineage>
</organism>
<keyword evidence="3" id="KW-0804">Transcription</keyword>
<evidence type="ECO:0000256" key="3">
    <source>
        <dbReference type="ARBA" id="ARBA00023163"/>
    </source>
</evidence>
<reference evidence="7" key="1">
    <citation type="journal article" date="2016" name="Nature">
        <title>The genome of the seagrass Zostera marina reveals angiosperm adaptation to the sea.</title>
        <authorList>
            <person name="Olsen J.L."/>
            <person name="Rouze P."/>
            <person name="Verhelst B."/>
            <person name="Lin Y.-C."/>
            <person name="Bayer T."/>
            <person name="Collen J."/>
            <person name="Dattolo E."/>
            <person name="De Paoli E."/>
            <person name="Dittami S."/>
            <person name="Maumus F."/>
            <person name="Michel G."/>
            <person name="Kersting A."/>
            <person name="Lauritano C."/>
            <person name="Lohaus R."/>
            <person name="Toepel M."/>
            <person name="Tonon T."/>
            <person name="Vanneste K."/>
            <person name="Amirebrahimi M."/>
            <person name="Brakel J."/>
            <person name="Bostroem C."/>
            <person name="Chovatia M."/>
            <person name="Grimwood J."/>
            <person name="Jenkins J.W."/>
            <person name="Jueterbock A."/>
            <person name="Mraz A."/>
            <person name="Stam W.T."/>
            <person name="Tice H."/>
            <person name="Bornberg-Bauer E."/>
            <person name="Green P.J."/>
            <person name="Pearson G.A."/>
            <person name="Procaccini G."/>
            <person name="Duarte C.M."/>
            <person name="Schmutz J."/>
            <person name="Reusch T.B.H."/>
            <person name="Van de Peer Y."/>
        </authorList>
    </citation>
    <scope>NUCLEOTIDE SEQUENCE [LARGE SCALE GENOMIC DNA]</scope>
    <source>
        <strain evidence="7">cv. Finnish</strain>
    </source>
</reference>
<dbReference type="Gene3D" id="2.170.150.80">
    <property type="entry name" value="NAC domain"/>
    <property type="match status" value="1"/>
</dbReference>
<dbReference type="InterPro" id="IPR036093">
    <property type="entry name" value="NAC_dom_sf"/>
</dbReference>
<sequence>MITTAQHPNLYQFNSIQATYLLATLLLGPTGRTDKVLRQSSMGLNQVESRLPLGFRFFPNDEELVCHYLCKKINKERVCEGTLVEVDLHTCEPWELPGQYLRSNISLHVHFIYLSCPADLAKLSATEWYFFSFRDRKYSTGSRTNRATKTGYWKATGKDRSVYDPMTHALVGMRKTLVFYHGRAPNGIKTSWVMHEFRMETLHMPPKEDWVLCRVFSKRKEEIPSFQVLDSCTSSSVMESSSFMDAVPTTMPTMAGYNEHQFATMFTTNFPIQQQQEEENNIILNDINNKSLMNLEITPQYNEYNGLLLGDQDMTSLF</sequence>
<dbReference type="PANTHER" id="PTHR31744">
    <property type="entry name" value="PROTEIN CUP-SHAPED COTYLEDON 2-RELATED"/>
    <property type="match status" value="1"/>
</dbReference>
<dbReference type="GO" id="GO:0006355">
    <property type="term" value="P:regulation of DNA-templated transcription"/>
    <property type="evidence" value="ECO:0007669"/>
    <property type="project" value="InterPro"/>
</dbReference>
<gene>
    <name evidence="6" type="ORF">ZOSMA_88G00680</name>
</gene>
<keyword evidence="1" id="KW-0805">Transcription regulation</keyword>
<evidence type="ECO:0000256" key="2">
    <source>
        <dbReference type="ARBA" id="ARBA00023125"/>
    </source>
</evidence>
<dbReference type="Proteomes" id="UP000036987">
    <property type="component" value="Unassembled WGS sequence"/>
</dbReference>
<keyword evidence="7" id="KW-1185">Reference proteome</keyword>
<accession>A0A0K9NKV7</accession>
<dbReference type="AlphaFoldDB" id="A0A0K9NKV7"/>
<evidence type="ECO:0000256" key="1">
    <source>
        <dbReference type="ARBA" id="ARBA00023015"/>
    </source>
</evidence>
<evidence type="ECO:0000313" key="6">
    <source>
        <dbReference type="EMBL" id="KMZ57248.1"/>
    </source>
</evidence>
<dbReference type="PANTHER" id="PTHR31744:SF4">
    <property type="entry name" value="NAC TRANSCRIPTION FACTOR"/>
    <property type="match status" value="1"/>
</dbReference>
<name>A0A0K9NKV7_ZOSMR</name>
<dbReference type="OMA" id="INKERVC"/>
<proteinExistence type="predicted"/>
<evidence type="ECO:0000256" key="4">
    <source>
        <dbReference type="ARBA" id="ARBA00023242"/>
    </source>
</evidence>
<comment type="caution">
    <text evidence="6">The sequence shown here is derived from an EMBL/GenBank/DDBJ whole genome shotgun (WGS) entry which is preliminary data.</text>
</comment>
<keyword evidence="2" id="KW-0238">DNA-binding</keyword>
<feature type="domain" description="NAC" evidence="5">
    <location>
        <begin position="51"/>
        <end position="218"/>
    </location>
</feature>
<evidence type="ECO:0000313" key="7">
    <source>
        <dbReference type="Proteomes" id="UP000036987"/>
    </source>
</evidence>
<dbReference type="GO" id="GO:0003677">
    <property type="term" value="F:DNA binding"/>
    <property type="evidence" value="ECO:0007669"/>
    <property type="project" value="UniProtKB-KW"/>
</dbReference>
<dbReference type="PROSITE" id="PS51005">
    <property type="entry name" value="NAC"/>
    <property type="match status" value="1"/>
</dbReference>